<proteinExistence type="predicted"/>
<accession>A0ABS1HDN7</accession>
<dbReference type="EMBL" id="JAENRR010000001">
    <property type="protein sequence ID" value="MBK3515798.1"/>
    <property type="molecule type" value="Genomic_DNA"/>
</dbReference>
<sequence length="157" mass="18425">MKRYLEHLLEDLKELRLRATQNLALVFKIPEMNGFDLYHNEEHSGIKVAELIGMEKFFFPNVDYLTDDEAEIVVGELIEVYKAHGLNPIFESCVSARIKYGHLRLSLNHQVFPVENQIVDIEMCDYLPQYCPLYDLCSHYNNHQVCCGLKRRAYENK</sequence>
<organism evidence="1 2">
    <name type="scientific">Carboxylicivirga marina</name>
    <dbReference type="NCBI Taxonomy" id="2800988"/>
    <lineage>
        <taxon>Bacteria</taxon>
        <taxon>Pseudomonadati</taxon>
        <taxon>Bacteroidota</taxon>
        <taxon>Bacteroidia</taxon>
        <taxon>Marinilabiliales</taxon>
        <taxon>Marinilabiliaceae</taxon>
        <taxon>Carboxylicivirga</taxon>
    </lineage>
</organism>
<dbReference type="RefSeq" id="WP_200463028.1">
    <property type="nucleotide sequence ID" value="NZ_JAENRR010000001.1"/>
</dbReference>
<reference evidence="1 2" key="1">
    <citation type="submission" date="2021-01" db="EMBL/GenBank/DDBJ databases">
        <title>Carboxyliciviraga sp.nov., isolated from coastal sediments.</title>
        <authorList>
            <person name="Lu D."/>
            <person name="Zhang T."/>
        </authorList>
    </citation>
    <scope>NUCLEOTIDE SEQUENCE [LARGE SCALE GENOMIC DNA]</scope>
    <source>
        <strain evidence="1 2">N1Y132</strain>
    </source>
</reference>
<evidence type="ECO:0000313" key="2">
    <source>
        <dbReference type="Proteomes" id="UP000605676"/>
    </source>
</evidence>
<name>A0ABS1HDN7_9BACT</name>
<dbReference type="Proteomes" id="UP000605676">
    <property type="component" value="Unassembled WGS sequence"/>
</dbReference>
<keyword evidence="2" id="KW-1185">Reference proteome</keyword>
<gene>
    <name evidence="1" type="ORF">JIV24_00500</name>
</gene>
<evidence type="ECO:0000313" key="1">
    <source>
        <dbReference type="EMBL" id="MBK3515798.1"/>
    </source>
</evidence>
<protein>
    <submittedName>
        <fullName evidence="1">Uncharacterized protein</fullName>
    </submittedName>
</protein>
<comment type="caution">
    <text evidence="1">The sequence shown here is derived from an EMBL/GenBank/DDBJ whole genome shotgun (WGS) entry which is preliminary data.</text>
</comment>